<proteinExistence type="inferred from homology"/>
<dbReference type="RefSeq" id="WP_344954710.1">
    <property type="nucleotide sequence ID" value="NZ_BAAAZG010000047.1"/>
</dbReference>
<reference evidence="4" key="1">
    <citation type="journal article" date="2019" name="Int. J. Syst. Evol. Microbiol.">
        <title>The Global Catalogue of Microorganisms (GCM) 10K type strain sequencing project: providing services to taxonomists for standard genome sequencing and annotation.</title>
        <authorList>
            <consortium name="The Broad Institute Genomics Platform"/>
            <consortium name="The Broad Institute Genome Sequencing Center for Infectious Disease"/>
            <person name="Wu L."/>
            <person name="Ma J."/>
        </authorList>
    </citation>
    <scope>NUCLEOTIDE SEQUENCE [LARGE SCALE GENOMIC DNA]</scope>
    <source>
        <strain evidence="4">JCM 16702</strain>
    </source>
</reference>
<organism evidence="3 4">
    <name type="scientific">Actinomadura miaoliensis</name>
    <dbReference type="NCBI Taxonomy" id="430685"/>
    <lineage>
        <taxon>Bacteria</taxon>
        <taxon>Bacillati</taxon>
        <taxon>Actinomycetota</taxon>
        <taxon>Actinomycetes</taxon>
        <taxon>Streptosporangiales</taxon>
        <taxon>Thermomonosporaceae</taxon>
        <taxon>Actinomadura</taxon>
    </lineage>
</organism>
<evidence type="ECO:0000256" key="2">
    <source>
        <dbReference type="SAM" id="MobiDB-lite"/>
    </source>
</evidence>
<protein>
    <submittedName>
        <fullName evidence="3">Cytochrome P450</fullName>
    </submittedName>
</protein>
<dbReference type="InterPro" id="IPR017972">
    <property type="entry name" value="Cyt_P450_CS"/>
</dbReference>
<dbReference type="Gene3D" id="1.10.630.10">
    <property type="entry name" value="Cytochrome P450"/>
    <property type="match status" value="1"/>
</dbReference>
<dbReference type="PANTHER" id="PTHR46696">
    <property type="entry name" value="P450, PUTATIVE (EUROFUNG)-RELATED"/>
    <property type="match status" value="1"/>
</dbReference>
<dbReference type="CDD" id="cd20623">
    <property type="entry name" value="CYP_unk"/>
    <property type="match status" value="1"/>
</dbReference>
<dbReference type="PANTHER" id="PTHR46696:SF1">
    <property type="entry name" value="CYTOCHROME P450 YJIB-RELATED"/>
    <property type="match status" value="1"/>
</dbReference>
<dbReference type="Proteomes" id="UP001500683">
    <property type="component" value="Unassembled WGS sequence"/>
</dbReference>
<accession>A0ABP7WPH2</accession>
<evidence type="ECO:0000256" key="1">
    <source>
        <dbReference type="ARBA" id="ARBA00010617"/>
    </source>
</evidence>
<dbReference type="InterPro" id="IPR036396">
    <property type="entry name" value="Cyt_P450_sf"/>
</dbReference>
<evidence type="ECO:0000313" key="4">
    <source>
        <dbReference type="Proteomes" id="UP001500683"/>
    </source>
</evidence>
<keyword evidence="4" id="KW-1185">Reference proteome</keyword>
<comment type="similarity">
    <text evidence="1">Belongs to the cytochrome P450 family.</text>
</comment>
<dbReference type="PROSITE" id="PS00086">
    <property type="entry name" value="CYTOCHROME_P450"/>
    <property type="match status" value="1"/>
</dbReference>
<evidence type="ECO:0000313" key="3">
    <source>
        <dbReference type="EMBL" id="GAA4092230.1"/>
    </source>
</evidence>
<dbReference type="EMBL" id="BAAAZG010000047">
    <property type="protein sequence ID" value="GAA4092230.1"/>
    <property type="molecule type" value="Genomic_DNA"/>
</dbReference>
<dbReference type="PRINTS" id="PR00359">
    <property type="entry name" value="BP450"/>
</dbReference>
<feature type="compositionally biased region" description="Basic and acidic residues" evidence="2">
    <location>
        <begin position="1"/>
        <end position="11"/>
    </location>
</feature>
<gene>
    <name evidence="3" type="ORF">GCM10022214_62190</name>
</gene>
<comment type="caution">
    <text evidence="3">The sequence shown here is derived from an EMBL/GenBank/DDBJ whole genome shotgun (WGS) entry which is preliminary data.</text>
</comment>
<dbReference type="SUPFAM" id="SSF48264">
    <property type="entry name" value="Cytochrome P450"/>
    <property type="match status" value="1"/>
</dbReference>
<sequence length="480" mass="51658">MTTERLDDDQTRAAAAPSPYGAGASGCPVHAGGRMPLYGPEFAADPHGAYAKLRAHGPFAPVELAPGVPAMLAIGYDAALEVLRDDLTFMHDPRGWQETVPPDCPLLPMMGYRPNALFTDGTVHARLRGAITDAFARVDNTTLRGYVERNADKLIRLMGPMGEADLLKDYAVVLPLLVFMELFGCPPDIAQQLMYGMSAIWEMEEAEKGNAALADGVQRLVQLKRQRPGADITSWLIAHPARLTDEEMAHQLVVLMGGGTEPTQNLIANGLRLLLADDRFAGDLSGGSIPVEDALEEILWTDPPIANYAARYLAREMEFMGTVLPANQPIVISFAAANTDPAKATDQRTGNRAHVSWGAGPHACPAKSHARLIASVAMERLLDGLPDIELAVPAEQLQWRPGPFHRSLQALPVKFPRVRNADQSWGAQNDALEQGAEPAEAPPRPSVYAAAGAVHQPPPAPVPAPRGGLRAAVARWWNGE</sequence>
<dbReference type="PROSITE" id="PS51257">
    <property type="entry name" value="PROKAR_LIPOPROTEIN"/>
    <property type="match status" value="1"/>
</dbReference>
<dbReference type="InterPro" id="IPR002397">
    <property type="entry name" value="Cyt_P450_B"/>
</dbReference>
<feature type="region of interest" description="Disordered" evidence="2">
    <location>
        <begin position="1"/>
        <end position="21"/>
    </location>
</feature>
<name>A0ABP7WPH2_9ACTN</name>